<evidence type="ECO:0000313" key="7">
    <source>
        <dbReference type="Proteomes" id="UP000518300"/>
    </source>
</evidence>
<dbReference type="NCBIfam" id="NF037959">
    <property type="entry name" value="MFS_SpdSyn"/>
    <property type="match status" value="1"/>
</dbReference>
<comment type="similarity">
    <text evidence="1">Belongs to the spermidine/spermine synthase family.</text>
</comment>
<dbReference type="GO" id="GO:0006596">
    <property type="term" value="P:polyamine biosynthetic process"/>
    <property type="evidence" value="ECO:0007669"/>
    <property type="project" value="UniProtKB-UniRule"/>
</dbReference>
<dbReference type="Proteomes" id="UP000518300">
    <property type="component" value="Unassembled WGS sequence"/>
</dbReference>
<dbReference type="PROSITE" id="PS51006">
    <property type="entry name" value="PABS_2"/>
    <property type="match status" value="1"/>
</dbReference>
<gene>
    <name evidence="6" type="ORF">HG543_02195</name>
</gene>
<accession>A0A848L4X7</accession>
<evidence type="ECO:0000256" key="1">
    <source>
        <dbReference type="ARBA" id="ARBA00007867"/>
    </source>
</evidence>
<keyword evidence="7" id="KW-1185">Reference proteome</keyword>
<name>A0A848L4X7_9BACT</name>
<evidence type="ECO:0000256" key="4">
    <source>
        <dbReference type="PROSITE-ProRule" id="PRU00354"/>
    </source>
</evidence>
<dbReference type="CDD" id="cd02440">
    <property type="entry name" value="AdoMet_MTases"/>
    <property type="match status" value="1"/>
</dbReference>
<feature type="active site" description="Proton acceptor" evidence="4">
    <location>
        <position position="190"/>
    </location>
</feature>
<keyword evidence="2 4" id="KW-0808">Transferase</keyword>
<dbReference type="Pfam" id="PF01564">
    <property type="entry name" value="Spermine_synth"/>
    <property type="match status" value="1"/>
</dbReference>
<keyword evidence="3 4" id="KW-0620">Polyamine biosynthesis</keyword>
<dbReference type="InterPro" id="IPR030374">
    <property type="entry name" value="PABS"/>
</dbReference>
<dbReference type="PANTHER" id="PTHR43317">
    <property type="entry name" value="THERMOSPERMINE SYNTHASE ACAULIS5"/>
    <property type="match status" value="1"/>
</dbReference>
<proteinExistence type="inferred from homology"/>
<dbReference type="InterPro" id="IPR029063">
    <property type="entry name" value="SAM-dependent_MTases_sf"/>
</dbReference>
<dbReference type="PANTHER" id="PTHR43317:SF1">
    <property type="entry name" value="THERMOSPERMINE SYNTHASE ACAULIS5"/>
    <property type="match status" value="1"/>
</dbReference>
<evidence type="ECO:0000256" key="3">
    <source>
        <dbReference type="ARBA" id="ARBA00023115"/>
    </source>
</evidence>
<dbReference type="Gene3D" id="3.40.50.150">
    <property type="entry name" value="Vaccinia Virus protein VP39"/>
    <property type="match status" value="1"/>
</dbReference>
<comment type="caution">
    <text evidence="6">The sequence shown here is derived from an EMBL/GenBank/DDBJ whole genome shotgun (WGS) entry which is preliminary data.</text>
</comment>
<protein>
    <submittedName>
        <fullName evidence="6">Fused MFS/spermidine synthase</fullName>
    </submittedName>
</protein>
<reference evidence="6 7" key="1">
    <citation type="submission" date="2020-04" db="EMBL/GenBank/DDBJ databases">
        <title>Draft genome of Pyxidicoccus fallax type strain.</title>
        <authorList>
            <person name="Whitworth D.E."/>
        </authorList>
    </citation>
    <scope>NUCLEOTIDE SEQUENCE [LARGE SCALE GENOMIC DNA]</scope>
    <source>
        <strain evidence="6 7">DSM 14698</strain>
    </source>
</reference>
<dbReference type="AlphaFoldDB" id="A0A848L4X7"/>
<sequence length="313" mass="34549">MRQGGPGLSSVPWRPPLTCWPRLNRGSPPPEGRARRAVVAMARVSRAMEHPRKVLHVQPSAGGLLIVSEDEEGRRFLQFGWLGASQSVVWPGFPLRLESDYTRAMVAALAFVEEPRRILVVGVGGGALPMFLRAVVPDAHIDAVDLHPEVIDVARRYFDFHEDAALHAHVADARHFMATPGPSYDVILLDAYGARGIPPSLATREFLLSTRARLAPGGVVAGNVLRFPGKWNSSMARTWKESFAQLHTFTVEESANQILVGLSDSRRRTRAELNARAEQLAREWGVAFSLRSRVAREYRESPWKGSAAKTGPK</sequence>
<feature type="domain" description="PABS" evidence="5">
    <location>
        <begin position="107"/>
        <end position="273"/>
    </location>
</feature>
<dbReference type="SUPFAM" id="SSF53335">
    <property type="entry name" value="S-adenosyl-L-methionine-dependent methyltransferases"/>
    <property type="match status" value="1"/>
</dbReference>
<dbReference type="EMBL" id="JABBJJ010000006">
    <property type="protein sequence ID" value="NMO13676.1"/>
    <property type="molecule type" value="Genomic_DNA"/>
</dbReference>
<evidence type="ECO:0000256" key="2">
    <source>
        <dbReference type="ARBA" id="ARBA00022679"/>
    </source>
</evidence>
<evidence type="ECO:0000313" key="6">
    <source>
        <dbReference type="EMBL" id="NMO13676.1"/>
    </source>
</evidence>
<dbReference type="GO" id="GO:0016740">
    <property type="term" value="F:transferase activity"/>
    <property type="evidence" value="ECO:0007669"/>
    <property type="project" value="UniProtKB-UniRule"/>
</dbReference>
<evidence type="ECO:0000259" key="5">
    <source>
        <dbReference type="PROSITE" id="PS51006"/>
    </source>
</evidence>
<organism evidence="6 7">
    <name type="scientific">Pyxidicoccus fallax</name>
    <dbReference type="NCBI Taxonomy" id="394095"/>
    <lineage>
        <taxon>Bacteria</taxon>
        <taxon>Pseudomonadati</taxon>
        <taxon>Myxococcota</taxon>
        <taxon>Myxococcia</taxon>
        <taxon>Myxococcales</taxon>
        <taxon>Cystobacterineae</taxon>
        <taxon>Myxococcaceae</taxon>
        <taxon>Pyxidicoccus</taxon>
    </lineage>
</organism>